<name>A0A4U5PFJ4_STECR</name>
<feature type="coiled-coil region" evidence="2">
    <location>
        <begin position="38"/>
        <end position="69"/>
    </location>
</feature>
<accession>A0A4U5PFJ4</accession>
<proteinExistence type="predicted"/>
<dbReference type="Proteomes" id="UP000298663">
    <property type="component" value="Unassembled WGS sequence"/>
</dbReference>
<gene>
    <name evidence="4" type="ORF">L596_009505</name>
</gene>
<protein>
    <recommendedName>
        <fullName evidence="1">Coiled-coil domain-containing protein 93</fullName>
    </recommendedName>
</protein>
<keyword evidence="5" id="KW-1185">Reference proteome</keyword>
<dbReference type="AlphaFoldDB" id="A0A4U5PFJ4"/>
<evidence type="ECO:0000313" key="5">
    <source>
        <dbReference type="Proteomes" id="UP000298663"/>
    </source>
</evidence>
<dbReference type="PANTHER" id="PTHR16441:SF0">
    <property type="entry name" value="COILED-COIL DOMAIN-CONTAINING PROTEIN 93"/>
    <property type="match status" value="1"/>
</dbReference>
<reference evidence="4 5" key="2">
    <citation type="journal article" date="2019" name="G3 (Bethesda)">
        <title>Hybrid Assembly of the Genome of the Entomopathogenic Nematode Steinernema carpocapsae Identifies the X-Chromosome.</title>
        <authorList>
            <person name="Serra L."/>
            <person name="Macchietto M."/>
            <person name="Macias-Munoz A."/>
            <person name="McGill C.J."/>
            <person name="Rodriguez I.M."/>
            <person name="Rodriguez B."/>
            <person name="Murad R."/>
            <person name="Mortazavi A."/>
        </authorList>
    </citation>
    <scope>NUCLEOTIDE SEQUENCE [LARGE SCALE GENOMIC DNA]</scope>
    <source>
        <strain evidence="4 5">ALL</strain>
    </source>
</reference>
<evidence type="ECO:0000256" key="1">
    <source>
        <dbReference type="ARBA" id="ARBA00016765"/>
    </source>
</evidence>
<evidence type="ECO:0000256" key="2">
    <source>
        <dbReference type="SAM" id="Coils"/>
    </source>
</evidence>
<dbReference type="InterPro" id="IPR039116">
    <property type="entry name" value="CCDC93"/>
</dbReference>
<comment type="caution">
    <text evidence="4">The sequence shown here is derived from an EMBL/GenBank/DDBJ whole genome shotgun (WGS) entry which is preliminary data.</text>
</comment>
<organism evidence="4 5">
    <name type="scientific">Steinernema carpocapsae</name>
    <name type="common">Entomopathogenic nematode</name>
    <dbReference type="NCBI Taxonomy" id="34508"/>
    <lineage>
        <taxon>Eukaryota</taxon>
        <taxon>Metazoa</taxon>
        <taxon>Ecdysozoa</taxon>
        <taxon>Nematoda</taxon>
        <taxon>Chromadorea</taxon>
        <taxon>Rhabditida</taxon>
        <taxon>Tylenchina</taxon>
        <taxon>Panagrolaimomorpha</taxon>
        <taxon>Strongyloidoidea</taxon>
        <taxon>Steinernematidae</taxon>
        <taxon>Steinernema</taxon>
    </lineage>
</organism>
<keyword evidence="2" id="KW-0175">Coiled coil</keyword>
<dbReference type="STRING" id="34508.A0A4U5PFJ4"/>
<dbReference type="OrthoDB" id="5848034at2759"/>
<reference evidence="4 5" key="1">
    <citation type="journal article" date="2015" name="Genome Biol.">
        <title>Comparative genomics of Steinernema reveals deeply conserved gene regulatory networks.</title>
        <authorList>
            <person name="Dillman A.R."/>
            <person name="Macchietto M."/>
            <person name="Porter C.F."/>
            <person name="Rogers A."/>
            <person name="Williams B."/>
            <person name="Antoshechkin I."/>
            <person name="Lee M.M."/>
            <person name="Goodwin Z."/>
            <person name="Lu X."/>
            <person name="Lewis E.E."/>
            <person name="Goodrich-Blair H."/>
            <person name="Stock S.P."/>
            <person name="Adams B.J."/>
            <person name="Sternberg P.W."/>
            <person name="Mortazavi A."/>
        </authorList>
    </citation>
    <scope>NUCLEOTIDE SEQUENCE [LARGE SCALE GENOMIC DNA]</scope>
    <source>
        <strain evidence="4 5">ALL</strain>
    </source>
</reference>
<dbReference type="GO" id="GO:0006893">
    <property type="term" value="P:Golgi to plasma membrane transport"/>
    <property type="evidence" value="ECO:0007669"/>
    <property type="project" value="TreeGrafter"/>
</dbReference>
<dbReference type="PANTHER" id="PTHR16441">
    <property type="entry name" value="FIDIPIDINE"/>
    <property type="match status" value="1"/>
</dbReference>
<feature type="domain" description="CCDC93 coiled-coil" evidence="3">
    <location>
        <begin position="1"/>
        <end position="92"/>
    </location>
</feature>
<evidence type="ECO:0000313" key="4">
    <source>
        <dbReference type="EMBL" id="TKR95319.1"/>
    </source>
</evidence>
<sequence length="94" mass="11016">MKREIDLLNSIDNSKHLTSKDSYKASFVENLDDILSGIDDSLDRIAGKKREVQQKKDQLSDEYALLLEKERLYHKTLDDFKNECQLNEELRKEG</sequence>
<evidence type="ECO:0000259" key="3">
    <source>
        <dbReference type="Pfam" id="PF09762"/>
    </source>
</evidence>
<dbReference type="Pfam" id="PF09762">
    <property type="entry name" value="CCDC93_CC"/>
    <property type="match status" value="1"/>
</dbReference>
<dbReference type="InterPro" id="IPR019159">
    <property type="entry name" value="CCDC93_CC"/>
</dbReference>
<dbReference type="EMBL" id="AZBU02000002">
    <property type="protein sequence ID" value="TKR95319.1"/>
    <property type="molecule type" value="Genomic_DNA"/>
</dbReference>